<evidence type="ECO:0000256" key="1">
    <source>
        <dbReference type="SAM" id="MobiDB-lite"/>
    </source>
</evidence>
<keyword evidence="3" id="KW-1185">Reference proteome</keyword>
<evidence type="ECO:0000313" key="2">
    <source>
        <dbReference type="EMBL" id="RLW01828.1"/>
    </source>
</evidence>
<feature type="region of interest" description="Disordered" evidence="1">
    <location>
        <begin position="22"/>
        <end position="48"/>
    </location>
</feature>
<organism evidence="2 3">
    <name type="scientific">Chloebia gouldiae</name>
    <name type="common">Gouldian finch</name>
    <name type="synonym">Erythrura gouldiae</name>
    <dbReference type="NCBI Taxonomy" id="44316"/>
    <lineage>
        <taxon>Eukaryota</taxon>
        <taxon>Metazoa</taxon>
        <taxon>Chordata</taxon>
        <taxon>Craniata</taxon>
        <taxon>Vertebrata</taxon>
        <taxon>Euteleostomi</taxon>
        <taxon>Archelosauria</taxon>
        <taxon>Archosauria</taxon>
        <taxon>Dinosauria</taxon>
        <taxon>Saurischia</taxon>
        <taxon>Theropoda</taxon>
        <taxon>Coelurosauria</taxon>
        <taxon>Aves</taxon>
        <taxon>Neognathae</taxon>
        <taxon>Neoaves</taxon>
        <taxon>Telluraves</taxon>
        <taxon>Australaves</taxon>
        <taxon>Passeriformes</taxon>
        <taxon>Passeroidea</taxon>
        <taxon>Passeridae</taxon>
        <taxon>Chloebia</taxon>
    </lineage>
</organism>
<gene>
    <name evidence="2" type="ORF">DV515_00007634</name>
</gene>
<evidence type="ECO:0000313" key="3">
    <source>
        <dbReference type="Proteomes" id="UP000276834"/>
    </source>
</evidence>
<comment type="caution">
    <text evidence="2">The sequence shown here is derived from an EMBL/GenBank/DDBJ whole genome shotgun (WGS) entry which is preliminary data.</text>
</comment>
<dbReference type="EMBL" id="QUSF01000021">
    <property type="protein sequence ID" value="RLW01828.1"/>
    <property type="molecule type" value="Genomic_DNA"/>
</dbReference>
<proteinExistence type="predicted"/>
<dbReference type="AlphaFoldDB" id="A0A3L8SI39"/>
<sequence>MCGPATCGVCSVCGERSGPGPTCGAGGADTADTTTPSQSRAGGFLSGIPGGNRRRKILPVKWLTPQNCLKW</sequence>
<dbReference type="Proteomes" id="UP000276834">
    <property type="component" value="Unassembled WGS sequence"/>
</dbReference>
<name>A0A3L8SI39_CHLGU</name>
<reference evidence="2 3" key="1">
    <citation type="journal article" date="2018" name="Proc. R. Soc. B">
        <title>A non-coding region near Follistatin controls head colour polymorphism in the Gouldian finch.</title>
        <authorList>
            <person name="Toomey M.B."/>
            <person name="Marques C.I."/>
            <person name="Andrade P."/>
            <person name="Araujo P.M."/>
            <person name="Sabatino S."/>
            <person name="Gazda M.A."/>
            <person name="Afonso S."/>
            <person name="Lopes R.J."/>
            <person name="Corbo J.C."/>
            <person name="Carneiro M."/>
        </authorList>
    </citation>
    <scope>NUCLEOTIDE SEQUENCE [LARGE SCALE GENOMIC DNA]</scope>
    <source>
        <strain evidence="2">Red01</strain>
        <tissue evidence="2">Muscle</tissue>
    </source>
</reference>
<accession>A0A3L8SI39</accession>
<protein>
    <submittedName>
        <fullName evidence="2">Uncharacterized protein</fullName>
    </submittedName>
</protein>